<dbReference type="EMBL" id="WNKU01000009">
    <property type="protein sequence ID" value="MTV49186.1"/>
    <property type="molecule type" value="Genomic_DNA"/>
</dbReference>
<dbReference type="NCBIfam" id="NF043084">
    <property type="entry name" value="XdhC_XDHase"/>
    <property type="match status" value="1"/>
</dbReference>
<dbReference type="AlphaFoldDB" id="A0A6I3SK74"/>
<evidence type="ECO:0000313" key="9">
    <source>
        <dbReference type="Proteomes" id="UP000430670"/>
    </source>
</evidence>
<organism evidence="8 9">
    <name type="scientific">Heliobacterium mobile</name>
    <name type="common">Heliobacillus mobilis</name>
    <dbReference type="NCBI Taxonomy" id="28064"/>
    <lineage>
        <taxon>Bacteria</taxon>
        <taxon>Bacillati</taxon>
        <taxon>Bacillota</taxon>
        <taxon>Clostridia</taxon>
        <taxon>Eubacteriales</taxon>
        <taxon>Heliobacteriaceae</taxon>
        <taxon>Heliobacterium</taxon>
    </lineage>
</organism>
<dbReference type="Proteomes" id="UP000430670">
    <property type="component" value="Unassembled WGS sequence"/>
</dbReference>
<keyword evidence="5" id="KW-0411">Iron-sulfur</keyword>
<dbReference type="GO" id="GO:0006144">
    <property type="term" value="P:purine nucleobase metabolic process"/>
    <property type="evidence" value="ECO:0007669"/>
    <property type="project" value="InterPro"/>
</dbReference>
<dbReference type="Pfam" id="PF00111">
    <property type="entry name" value="Fer2"/>
    <property type="match status" value="1"/>
</dbReference>
<accession>A0A6I3SK74</accession>
<dbReference type="PANTHER" id="PTHR44379:SF8">
    <property type="entry name" value="XANTHINE DEHYDROGENASE IRON-SULFUR-BINDING SUBUNIT XDHC-RELATED"/>
    <property type="match status" value="1"/>
</dbReference>
<dbReference type="FunFam" id="3.10.20.30:FF:000020">
    <property type="entry name" value="Xanthine dehydrogenase iron-sulfur subunit"/>
    <property type="match status" value="1"/>
</dbReference>
<dbReference type="PROSITE" id="PS51085">
    <property type="entry name" value="2FE2S_FER_2"/>
    <property type="match status" value="1"/>
</dbReference>
<evidence type="ECO:0000256" key="4">
    <source>
        <dbReference type="ARBA" id="ARBA00023004"/>
    </source>
</evidence>
<evidence type="ECO:0000256" key="6">
    <source>
        <dbReference type="ARBA" id="ARBA00060707"/>
    </source>
</evidence>
<dbReference type="PROSITE" id="PS00197">
    <property type="entry name" value="2FE2S_FER_1"/>
    <property type="match status" value="1"/>
</dbReference>
<dbReference type="Pfam" id="PF01799">
    <property type="entry name" value="Fer2_2"/>
    <property type="match status" value="1"/>
</dbReference>
<dbReference type="InterPro" id="IPR012675">
    <property type="entry name" value="Beta-grasp_dom_sf"/>
</dbReference>
<evidence type="ECO:0000259" key="7">
    <source>
        <dbReference type="PROSITE" id="PS51085"/>
    </source>
</evidence>
<dbReference type="Gene3D" id="1.10.150.120">
    <property type="entry name" value="[2Fe-2S]-binding domain"/>
    <property type="match status" value="1"/>
</dbReference>
<evidence type="ECO:0000256" key="1">
    <source>
        <dbReference type="ARBA" id="ARBA00022714"/>
    </source>
</evidence>
<dbReference type="InterPro" id="IPR051452">
    <property type="entry name" value="Diverse_Oxidoreductases"/>
</dbReference>
<evidence type="ECO:0000256" key="2">
    <source>
        <dbReference type="ARBA" id="ARBA00022723"/>
    </source>
</evidence>
<dbReference type="GO" id="GO:0046872">
    <property type="term" value="F:metal ion binding"/>
    <property type="evidence" value="ECO:0007669"/>
    <property type="project" value="UniProtKB-KW"/>
</dbReference>
<keyword evidence="9" id="KW-1185">Reference proteome</keyword>
<evidence type="ECO:0000256" key="3">
    <source>
        <dbReference type="ARBA" id="ARBA00023002"/>
    </source>
</evidence>
<dbReference type="InterPro" id="IPR050033">
    <property type="entry name" value="XdhC_XDHase"/>
</dbReference>
<protein>
    <submittedName>
        <fullName evidence="8">2Fe-2S iron-sulfur cluster binding domain-containing protein</fullName>
    </submittedName>
</protein>
<keyword evidence="3" id="KW-0560">Oxidoreductase</keyword>
<dbReference type="SUPFAM" id="SSF54292">
    <property type="entry name" value="2Fe-2S ferredoxin-like"/>
    <property type="match status" value="1"/>
</dbReference>
<proteinExistence type="predicted"/>
<evidence type="ECO:0000256" key="5">
    <source>
        <dbReference type="ARBA" id="ARBA00023014"/>
    </source>
</evidence>
<name>A0A6I3SK74_HELMO</name>
<dbReference type="RefSeq" id="WP_155476291.1">
    <property type="nucleotide sequence ID" value="NZ_WNKU01000009.1"/>
</dbReference>
<evidence type="ECO:0000313" key="8">
    <source>
        <dbReference type="EMBL" id="MTV49186.1"/>
    </source>
</evidence>
<dbReference type="PANTHER" id="PTHR44379">
    <property type="entry name" value="OXIDOREDUCTASE WITH IRON-SULFUR SUBUNIT"/>
    <property type="match status" value="1"/>
</dbReference>
<feature type="domain" description="2Fe-2S ferredoxin-type" evidence="7">
    <location>
        <begin position="10"/>
        <end position="86"/>
    </location>
</feature>
<dbReference type="Gene3D" id="3.10.20.30">
    <property type="match status" value="1"/>
</dbReference>
<dbReference type="CDD" id="cd00207">
    <property type="entry name" value="fer2"/>
    <property type="match status" value="1"/>
</dbReference>
<dbReference type="GO" id="GO:0004854">
    <property type="term" value="F:xanthine dehydrogenase activity"/>
    <property type="evidence" value="ECO:0007669"/>
    <property type="project" value="InterPro"/>
</dbReference>
<dbReference type="InterPro" id="IPR036884">
    <property type="entry name" value="2Fe-2S-bd_dom_sf"/>
</dbReference>
<dbReference type="InterPro" id="IPR006058">
    <property type="entry name" value="2Fe2S_fd_BS"/>
</dbReference>
<dbReference type="OrthoDB" id="9796880at2"/>
<gene>
    <name evidence="8" type="ORF">GJ688_09365</name>
</gene>
<dbReference type="GO" id="GO:0051537">
    <property type="term" value="F:2 iron, 2 sulfur cluster binding"/>
    <property type="evidence" value="ECO:0007669"/>
    <property type="project" value="UniProtKB-KW"/>
</dbReference>
<keyword evidence="4" id="KW-0408">Iron</keyword>
<dbReference type="InterPro" id="IPR002888">
    <property type="entry name" value="2Fe-2S-bd"/>
</dbReference>
<keyword evidence="1" id="KW-0001">2Fe-2S</keyword>
<dbReference type="InterPro" id="IPR036010">
    <property type="entry name" value="2Fe-2S_ferredoxin-like_sf"/>
</dbReference>
<keyword evidence="2" id="KW-0479">Metal-binding</keyword>
<reference evidence="8 9" key="1">
    <citation type="submission" date="2019-11" db="EMBL/GenBank/DDBJ databases">
        <title>Whole-genome sequence of a the green, strictly anaerobic photosynthetic bacterium Heliobacillus mobilis DSM 6151.</title>
        <authorList>
            <person name="Kyndt J.A."/>
            <person name="Meyer T.E."/>
        </authorList>
    </citation>
    <scope>NUCLEOTIDE SEQUENCE [LARGE SCALE GENOMIC DNA]</scope>
    <source>
        <strain evidence="8 9">DSM 6151</strain>
    </source>
</reference>
<sequence>MTSTISGRTQKITCTINGEAVTMDVDIRESLLDVLRNRLYLTGAKKGCGVGECGACTVLIDGEAYDSCLFLAVWADGKHIRTIEGEAKEGQLSRVQEAFVESGAVQCGYCIPGFVLSVTALKEQNCHCDRESLKKELSGHMCRCTGYQNIIKAAEKVLTEEK</sequence>
<dbReference type="InterPro" id="IPR001041">
    <property type="entry name" value="2Fe-2S_ferredoxin-type"/>
</dbReference>
<comment type="pathway">
    <text evidence="6">Alkaloid degradation; nicotine degradation.</text>
</comment>
<dbReference type="SUPFAM" id="SSF47741">
    <property type="entry name" value="CO dehydrogenase ISP C-domain like"/>
    <property type="match status" value="1"/>
</dbReference>
<comment type="caution">
    <text evidence="8">The sequence shown here is derived from an EMBL/GenBank/DDBJ whole genome shotgun (WGS) entry which is preliminary data.</text>
</comment>